<dbReference type="EMBL" id="KV442055">
    <property type="protein sequence ID" value="OAQ27648.1"/>
    <property type="molecule type" value="Genomic_DNA"/>
</dbReference>
<keyword evidence="3" id="KW-1185">Reference proteome</keyword>
<sequence length="169" mass="19147">TPIYNRLPQKTQSHDQPKVRQQEPSQVVRLDIHLSLRLHPSPHRLVPGTGPDRVVHLGLSGNHGLLPAPLSDHASDPGRNGRWDCNLVLGEFSDINRIHDLCDVSGVPGIRSRCRNRRHNDGSGEKQNELLYHVNWRTVGHYLHVHSMADGQACRRLAFSLIFFCNKKE</sequence>
<name>A0A197JRR3_9FUNG</name>
<evidence type="ECO:0000313" key="3">
    <source>
        <dbReference type="Proteomes" id="UP000078512"/>
    </source>
</evidence>
<feature type="non-terminal residue" evidence="2">
    <location>
        <position position="1"/>
    </location>
</feature>
<reference evidence="2 3" key="1">
    <citation type="submission" date="2016-05" db="EMBL/GenBank/DDBJ databases">
        <title>Genome sequencing reveals origins of a unique bacterial endosymbiosis in the earliest lineages of terrestrial Fungi.</title>
        <authorList>
            <consortium name="DOE Joint Genome Institute"/>
            <person name="Uehling J."/>
            <person name="Gryganskyi A."/>
            <person name="Hameed K."/>
            <person name="Tschaplinski T."/>
            <person name="Misztal P."/>
            <person name="Wu S."/>
            <person name="Desiro A."/>
            <person name="Vande Pol N."/>
            <person name="Du Z.-Y."/>
            <person name="Zienkiewicz A."/>
            <person name="Zienkiewicz K."/>
            <person name="Morin E."/>
            <person name="Tisserant E."/>
            <person name="Splivallo R."/>
            <person name="Hainaut M."/>
            <person name="Henrissat B."/>
            <person name="Ohm R."/>
            <person name="Kuo A."/>
            <person name="Yan J."/>
            <person name="Lipzen A."/>
            <person name="Nolan M."/>
            <person name="Labutti K."/>
            <person name="Barry K."/>
            <person name="Goldstein A."/>
            <person name="Labbe J."/>
            <person name="Schadt C."/>
            <person name="Tuskan G."/>
            <person name="Grigoriev I."/>
            <person name="Martin F."/>
            <person name="Vilgalys R."/>
            <person name="Bonito G."/>
        </authorList>
    </citation>
    <scope>NUCLEOTIDE SEQUENCE [LARGE SCALE GENOMIC DNA]</scope>
    <source>
        <strain evidence="2 3">AG-77</strain>
    </source>
</reference>
<protein>
    <submittedName>
        <fullName evidence="2">Uncharacterized protein</fullName>
    </submittedName>
</protein>
<accession>A0A197JRR3</accession>
<dbReference type="Proteomes" id="UP000078512">
    <property type="component" value="Unassembled WGS sequence"/>
</dbReference>
<feature type="non-terminal residue" evidence="2">
    <location>
        <position position="169"/>
    </location>
</feature>
<dbReference type="AlphaFoldDB" id="A0A197JRR3"/>
<feature type="compositionally biased region" description="Basic and acidic residues" evidence="1">
    <location>
        <begin position="12"/>
        <end position="21"/>
    </location>
</feature>
<organism evidence="2 3">
    <name type="scientific">Linnemannia elongata AG-77</name>
    <dbReference type="NCBI Taxonomy" id="1314771"/>
    <lineage>
        <taxon>Eukaryota</taxon>
        <taxon>Fungi</taxon>
        <taxon>Fungi incertae sedis</taxon>
        <taxon>Mucoromycota</taxon>
        <taxon>Mortierellomycotina</taxon>
        <taxon>Mortierellomycetes</taxon>
        <taxon>Mortierellales</taxon>
        <taxon>Mortierellaceae</taxon>
        <taxon>Linnemannia</taxon>
    </lineage>
</organism>
<gene>
    <name evidence="2" type="ORF">K457DRAFT_1466859</name>
</gene>
<proteinExistence type="predicted"/>
<evidence type="ECO:0000313" key="2">
    <source>
        <dbReference type="EMBL" id="OAQ27648.1"/>
    </source>
</evidence>
<feature type="region of interest" description="Disordered" evidence="1">
    <location>
        <begin position="1"/>
        <end position="24"/>
    </location>
</feature>
<evidence type="ECO:0000256" key="1">
    <source>
        <dbReference type="SAM" id="MobiDB-lite"/>
    </source>
</evidence>